<proteinExistence type="predicted"/>
<evidence type="ECO:0000313" key="3">
    <source>
        <dbReference type="Proteomes" id="UP000002063"/>
    </source>
</evidence>
<name>C9RFT8_METVM</name>
<evidence type="ECO:0000259" key="1">
    <source>
        <dbReference type="Pfam" id="PF13518"/>
    </source>
</evidence>
<feature type="domain" description="Insertion element IS150 protein InsJ-like helix-turn-helix" evidence="1">
    <location>
        <begin position="89"/>
        <end position="137"/>
    </location>
</feature>
<dbReference type="GeneID" id="8512915"/>
<dbReference type="InterPro" id="IPR055247">
    <property type="entry name" value="InsJ-like_HTH"/>
</dbReference>
<dbReference type="Gene3D" id="1.10.10.60">
    <property type="entry name" value="Homeodomain-like"/>
    <property type="match status" value="1"/>
</dbReference>
<dbReference type="Proteomes" id="UP000002063">
    <property type="component" value="Chromosome"/>
</dbReference>
<dbReference type="Pfam" id="PF13518">
    <property type="entry name" value="HTH_28"/>
    <property type="match status" value="1"/>
</dbReference>
<dbReference type="EMBL" id="CP001787">
    <property type="protein sequence ID" value="ACX72440.1"/>
    <property type="molecule type" value="Genomic_DNA"/>
</dbReference>
<dbReference type="KEGG" id="mvu:Metvu_0581"/>
<dbReference type="HOGENOM" id="CLU_1881105_0_0_2"/>
<keyword evidence="3" id="KW-1185">Reference proteome</keyword>
<dbReference type="RefSeq" id="WP_015732661.1">
    <property type="nucleotide sequence ID" value="NC_013407.1"/>
</dbReference>
<dbReference type="SUPFAM" id="SSF46785">
    <property type="entry name" value="Winged helix' DNA-binding domain"/>
    <property type="match status" value="1"/>
</dbReference>
<reference evidence="2" key="1">
    <citation type="submission" date="2009-10" db="EMBL/GenBank/DDBJ databases">
        <title>Complete sequence of chromosome of Methanocaldococcus vulcanius M7.</title>
        <authorList>
            <consortium name="US DOE Joint Genome Institute"/>
            <person name="Lucas S."/>
            <person name="Copeland A."/>
            <person name="Lapidus A."/>
            <person name="Glavina del Rio T."/>
            <person name="Dalin E."/>
            <person name="Tice H."/>
            <person name="Bruce D."/>
            <person name="Goodwin L."/>
            <person name="Pitluck S."/>
            <person name="Lcollab F.I."/>
            <person name="Brettin T."/>
            <person name="Detter J.C."/>
            <person name="Han C."/>
            <person name="Tapia R."/>
            <person name="Kuske C.R."/>
            <person name="Schmutz J."/>
            <person name="Larimer F."/>
            <person name="Land M."/>
            <person name="Hauser L."/>
            <person name="Kyrpides N."/>
            <person name="Ovchinikova G."/>
            <person name="Sieprawska-Lupa M."/>
            <person name="Whitman W.B."/>
            <person name="Woyke T."/>
        </authorList>
    </citation>
    <scope>NUCLEOTIDE SEQUENCE [LARGE SCALE GENOMIC DNA]</scope>
    <source>
        <strain evidence="2">M7</strain>
    </source>
</reference>
<dbReference type="OrthoDB" id="62137at2157"/>
<sequence>MVSQEELLNLIINNGGAVSTREIREVYNIDAGNGLGHISQRLRQLMKKKIISKVKGLNGEVIYFLIDLRYLEKENKRNKRKYSLSNKELKLIEKMFEEGMTLKDIAEKVGISYRWCKELYRRYRIYGQVLLKKDGRPLKGRT</sequence>
<accession>C9RFT8</accession>
<organism evidence="2 3">
    <name type="scientific">Methanocaldococcus vulcanius (strain ATCC 700851 / DSM 12094 / M7)</name>
    <name type="common">Methanococcus vulcanius</name>
    <dbReference type="NCBI Taxonomy" id="579137"/>
    <lineage>
        <taxon>Archaea</taxon>
        <taxon>Methanobacteriati</taxon>
        <taxon>Methanobacteriota</taxon>
        <taxon>Methanomada group</taxon>
        <taxon>Methanococci</taxon>
        <taxon>Methanococcales</taxon>
        <taxon>Methanocaldococcaceae</taxon>
        <taxon>Methanocaldococcus</taxon>
    </lineage>
</organism>
<dbReference type="InterPro" id="IPR036390">
    <property type="entry name" value="WH_DNA-bd_sf"/>
</dbReference>
<protein>
    <recommendedName>
        <fullName evidence="1">Insertion element IS150 protein InsJ-like helix-turn-helix domain-containing protein</fullName>
    </recommendedName>
</protein>
<dbReference type="eggNOG" id="arCOG06629">
    <property type="taxonomic scope" value="Archaea"/>
</dbReference>
<gene>
    <name evidence="2" type="ordered locus">Metvu_0581</name>
</gene>
<dbReference type="AlphaFoldDB" id="C9RFT8"/>
<dbReference type="STRING" id="579137.Metvu_0581"/>
<evidence type="ECO:0000313" key="2">
    <source>
        <dbReference type="EMBL" id="ACX72440.1"/>
    </source>
</evidence>